<dbReference type="AlphaFoldDB" id="J9DBQ0"/>
<reference evidence="7 8" key="1">
    <citation type="submission" date="2011-08" db="EMBL/GenBank/DDBJ databases">
        <authorList>
            <person name="Liu Z.J."/>
            <person name="Shi F.L."/>
            <person name="Lu J.Q."/>
            <person name="Li M."/>
            <person name="Wang Z.L."/>
        </authorList>
    </citation>
    <scope>NUCLEOTIDE SEQUENCE [LARGE SCALE GENOMIC DNA]</scope>
    <source>
        <strain evidence="7 8">USNM 41457</strain>
    </source>
</reference>
<dbReference type="InterPro" id="IPR033248">
    <property type="entry name" value="Transketolase_C"/>
</dbReference>
<dbReference type="GO" id="GO:0045254">
    <property type="term" value="C:pyruvate dehydrogenase complex"/>
    <property type="evidence" value="ECO:0007669"/>
    <property type="project" value="EnsemblFungi"/>
</dbReference>
<dbReference type="GO" id="GO:0006086">
    <property type="term" value="P:pyruvate decarboxylation to acetyl-CoA"/>
    <property type="evidence" value="ECO:0007669"/>
    <property type="project" value="EnsemblFungi"/>
</dbReference>
<dbReference type="NCBIfam" id="NF006667">
    <property type="entry name" value="PRK09212.1"/>
    <property type="match status" value="1"/>
</dbReference>
<dbReference type="InterPro" id="IPR009014">
    <property type="entry name" value="Transketo_C/PFOR_II"/>
</dbReference>
<keyword evidence="4 5" id="KW-0670">Pyruvate</keyword>
<dbReference type="InParanoid" id="J9DBQ0"/>
<dbReference type="GO" id="GO:0042645">
    <property type="term" value="C:mitochondrial nucleoid"/>
    <property type="evidence" value="ECO:0007669"/>
    <property type="project" value="EnsemblFungi"/>
</dbReference>
<keyword evidence="8" id="KW-1185">Reference proteome</keyword>
<dbReference type="Pfam" id="PF02780">
    <property type="entry name" value="Transketolase_C"/>
    <property type="match status" value="1"/>
</dbReference>
<evidence type="ECO:0000256" key="1">
    <source>
        <dbReference type="ARBA" id="ARBA00001964"/>
    </source>
</evidence>
<dbReference type="VEuPathDB" id="MicrosporidiaDB:EDEG_00762"/>
<dbReference type="PANTHER" id="PTHR11624">
    <property type="entry name" value="DEHYDROGENASE RELATED"/>
    <property type="match status" value="1"/>
</dbReference>
<reference evidence="8" key="2">
    <citation type="submission" date="2015-07" db="EMBL/GenBank/DDBJ databases">
        <title>Contrasting host-pathogen interactions and genome evolution in two generalist and specialist microsporidian pathogens of mosquitoes.</title>
        <authorList>
            <consortium name="The Broad Institute Genomics Platform"/>
            <consortium name="The Broad Institute Genome Sequencing Center for Infectious Disease"/>
            <person name="Cuomo C.A."/>
            <person name="Sanscrainte N.D."/>
            <person name="Goldberg J.M."/>
            <person name="Heiman D."/>
            <person name="Young S."/>
            <person name="Zeng Q."/>
            <person name="Becnel J.J."/>
            <person name="Birren B.W."/>
        </authorList>
    </citation>
    <scope>NUCLEOTIDE SEQUENCE [LARGE SCALE GENOMIC DNA]</scope>
    <source>
        <strain evidence="8">USNM 41457</strain>
    </source>
</reference>
<dbReference type="SMART" id="SM00861">
    <property type="entry name" value="Transket_pyr"/>
    <property type="match status" value="1"/>
</dbReference>
<feature type="domain" description="Transketolase-like pyrimidine-binding" evidence="6">
    <location>
        <begin position="4"/>
        <end position="179"/>
    </location>
</feature>
<evidence type="ECO:0000256" key="3">
    <source>
        <dbReference type="ARBA" id="ARBA00023052"/>
    </source>
</evidence>
<dbReference type="EMBL" id="AFBI03000009">
    <property type="protein sequence ID" value="EJW05151.1"/>
    <property type="molecule type" value="Genomic_DNA"/>
</dbReference>
<evidence type="ECO:0000259" key="6">
    <source>
        <dbReference type="SMART" id="SM00861"/>
    </source>
</evidence>
<protein>
    <recommendedName>
        <fullName evidence="5">Pyruvate dehydrogenase E1 component subunit beta</fullName>
        <ecNumber evidence="5">1.2.4.1</ecNumber>
    </recommendedName>
</protein>
<dbReference type="PANTHER" id="PTHR11624:SF96">
    <property type="entry name" value="PYRUVATE DEHYDROGENASE E1 COMPONENT SUBUNIT BETA, MITOCHONDRIAL"/>
    <property type="match status" value="1"/>
</dbReference>
<comment type="catalytic activity">
    <reaction evidence="5">
        <text>N(6)-[(R)-lipoyl]-L-lysyl-[protein] + pyruvate + H(+) = N(6)-[(R)-S(8)-acetyldihydrolipoyl]-L-lysyl-[protein] + CO2</text>
        <dbReference type="Rhea" id="RHEA:19189"/>
        <dbReference type="Rhea" id="RHEA-COMP:10474"/>
        <dbReference type="Rhea" id="RHEA-COMP:10478"/>
        <dbReference type="ChEBI" id="CHEBI:15361"/>
        <dbReference type="ChEBI" id="CHEBI:15378"/>
        <dbReference type="ChEBI" id="CHEBI:16526"/>
        <dbReference type="ChEBI" id="CHEBI:83099"/>
        <dbReference type="ChEBI" id="CHEBI:83111"/>
        <dbReference type="EC" id="1.2.4.1"/>
    </reaction>
</comment>
<dbReference type="CDD" id="cd07036">
    <property type="entry name" value="TPP_PYR_E1-PDHc-beta_like"/>
    <property type="match status" value="1"/>
</dbReference>
<dbReference type="STRING" id="1003232.J9DBQ0"/>
<dbReference type="SUPFAM" id="SSF52922">
    <property type="entry name" value="TK C-terminal domain-like"/>
    <property type="match status" value="1"/>
</dbReference>
<dbReference type="HOGENOM" id="CLU_012907_1_1_1"/>
<dbReference type="Proteomes" id="UP000003163">
    <property type="component" value="Unassembled WGS sequence"/>
</dbReference>
<dbReference type="GO" id="GO:0004739">
    <property type="term" value="F:pyruvate dehydrogenase (acetyl-transferring) activity"/>
    <property type="evidence" value="ECO:0007669"/>
    <property type="project" value="UniProtKB-UniRule"/>
</dbReference>
<comment type="caution">
    <text evidence="7">The sequence shown here is derived from an EMBL/GenBank/DDBJ whole genome shotgun (WGS) entry which is preliminary data.</text>
</comment>
<keyword evidence="3 5" id="KW-0786">Thiamine pyrophosphate</keyword>
<dbReference type="InterPro" id="IPR029061">
    <property type="entry name" value="THDP-binding"/>
</dbReference>
<dbReference type="EC" id="1.2.4.1" evidence="5"/>
<proteinExistence type="predicted"/>
<sequence>MHKIRVNDAISLALQEEMERDPKIFIIGEEVGKSGGTYKCTKDLYAKFPNRIIDTPISEMGFTGMACGASYSGLIPVCEFMTWNFAFQSIDHIINSSAKMRYMSGNVIKNNSIVFRGPNGLSKGVGAQHTHDLSALLGSIPGLFVAAPFSARDHRGILKKALRCGNPVAILENEELYKNEFICDESFNNRDFQQEFCCVKERSGNDITIVGISLNLMECLGAADDLYAIHGIEAEVINLLSIRPLDMEAIYESVQKTKKLIVVDNFWPMFGLASEIACNVFEKFIKSNCKMIIKRLSGTDCPTPYSEKLEKLAFISQQQIVANALEIIKPKD</sequence>
<name>J9DBQ0_EDHAE</name>
<organism evidence="7 8">
    <name type="scientific">Edhazardia aedis (strain USNM 41457)</name>
    <name type="common">Microsporidian parasite</name>
    <dbReference type="NCBI Taxonomy" id="1003232"/>
    <lineage>
        <taxon>Eukaryota</taxon>
        <taxon>Fungi</taxon>
        <taxon>Fungi incertae sedis</taxon>
        <taxon>Microsporidia</taxon>
        <taxon>Edhazardia</taxon>
    </lineage>
</organism>
<accession>J9DBQ0</accession>
<comment type="function">
    <text evidence="5">The pyruvate dehydrogenase complex catalyzes the overall conversion of pyruvate to acetyl-CoA and CO2.</text>
</comment>
<dbReference type="OMA" id="WYANCPG"/>
<evidence type="ECO:0000313" key="7">
    <source>
        <dbReference type="EMBL" id="EJW05151.1"/>
    </source>
</evidence>
<comment type="cofactor">
    <cofactor evidence="1 5">
        <name>thiamine diphosphate</name>
        <dbReference type="ChEBI" id="CHEBI:58937"/>
    </cofactor>
</comment>
<evidence type="ECO:0000256" key="4">
    <source>
        <dbReference type="ARBA" id="ARBA00023317"/>
    </source>
</evidence>
<dbReference type="OrthoDB" id="10266385at2759"/>
<dbReference type="Gene3D" id="3.40.50.920">
    <property type="match status" value="1"/>
</dbReference>
<gene>
    <name evidence="7" type="ORF">EDEG_00762</name>
</gene>
<dbReference type="FunCoup" id="J9DBQ0">
    <property type="interactions" value="142"/>
</dbReference>
<dbReference type="InterPro" id="IPR005475">
    <property type="entry name" value="Transketolase-like_Pyr-bd"/>
</dbReference>
<evidence type="ECO:0000256" key="2">
    <source>
        <dbReference type="ARBA" id="ARBA00023002"/>
    </source>
</evidence>
<evidence type="ECO:0000313" key="8">
    <source>
        <dbReference type="Proteomes" id="UP000003163"/>
    </source>
</evidence>
<dbReference type="Gene3D" id="3.40.50.970">
    <property type="match status" value="1"/>
</dbReference>
<dbReference type="SUPFAM" id="SSF52518">
    <property type="entry name" value="Thiamin diphosphate-binding fold (THDP-binding)"/>
    <property type="match status" value="1"/>
</dbReference>
<evidence type="ECO:0000256" key="5">
    <source>
        <dbReference type="RuleBase" id="RU364074"/>
    </source>
</evidence>
<dbReference type="InterPro" id="IPR027110">
    <property type="entry name" value="PDHB_mito-type"/>
</dbReference>
<dbReference type="Pfam" id="PF02779">
    <property type="entry name" value="Transket_pyr"/>
    <property type="match status" value="1"/>
</dbReference>
<keyword evidence="2 5" id="KW-0560">Oxidoreductase</keyword>